<keyword evidence="1" id="KW-1133">Transmembrane helix</keyword>
<evidence type="ECO:0000313" key="3">
    <source>
        <dbReference type="Proteomes" id="UP000575985"/>
    </source>
</evidence>
<dbReference type="Pfam" id="PF19870">
    <property type="entry name" value="DUF6343"/>
    <property type="match status" value="1"/>
</dbReference>
<dbReference type="InterPro" id="IPR045924">
    <property type="entry name" value="DUF6343"/>
</dbReference>
<name>A0A853BMZ9_9ACTN</name>
<dbReference type="RefSeq" id="WP_179768242.1">
    <property type="nucleotide sequence ID" value="NZ_JACCFO010000001.1"/>
</dbReference>
<reference evidence="2 3" key="1">
    <citation type="submission" date="2020-07" db="EMBL/GenBank/DDBJ databases">
        <title>Sequencing the genomes of 1000 actinobacteria strains.</title>
        <authorList>
            <person name="Klenk H.-P."/>
        </authorList>
    </citation>
    <scope>NUCLEOTIDE SEQUENCE [LARGE SCALE GENOMIC DNA]</scope>
    <source>
        <strain evidence="2 3">DSM 45927</strain>
    </source>
</reference>
<accession>A0A853BMZ9</accession>
<dbReference type="EMBL" id="JACCFO010000001">
    <property type="protein sequence ID" value="NYI96969.1"/>
    <property type="molecule type" value="Genomic_DNA"/>
</dbReference>
<feature type="transmembrane region" description="Helical" evidence="1">
    <location>
        <begin position="47"/>
        <end position="66"/>
    </location>
</feature>
<organism evidence="2 3">
    <name type="scientific">Streptomonospora nanhaiensis</name>
    <dbReference type="NCBI Taxonomy" id="1323731"/>
    <lineage>
        <taxon>Bacteria</taxon>
        <taxon>Bacillati</taxon>
        <taxon>Actinomycetota</taxon>
        <taxon>Actinomycetes</taxon>
        <taxon>Streptosporangiales</taxon>
        <taxon>Nocardiopsidaceae</taxon>
        <taxon>Streptomonospora</taxon>
    </lineage>
</organism>
<proteinExistence type="predicted"/>
<protein>
    <submittedName>
        <fullName evidence="2">Uncharacterized protein</fullName>
    </submittedName>
</protein>
<dbReference type="Proteomes" id="UP000575985">
    <property type="component" value="Unassembled WGS sequence"/>
</dbReference>
<evidence type="ECO:0000313" key="2">
    <source>
        <dbReference type="EMBL" id="NYI96969.1"/>
    </source>
</evidence>
<sequence length="82" mass="8856">MSSWRDRPRGSHDRPYSALNLRLVLAALGAVICVALGVVAWAAGFPVLAVVLWALAVVGVVDIVVVQRRRRQRGPGHGSLFE</sequence>
<keyword evidence="1" id="KW-0812">Transmembrane</keyword>
<evidence type="ECO:0000256" key="1">
    <source>
        <dbReference type="SAM" id="Phobius"/>
    </source>
</evidence>
<keyword evidence="1" id="KW-0472">Membrane</keyword>
<gene>
    <name evidence="2" type="ORF">HNR12_003246</name>
</gene>
<dbReference type="AlphaFoldDB" id="A0A853BMZ9"/>
<comment type="caution">
    <text evidence="2">The sequence shown here is derived from an EMBL/GenBank/DDBJ whole genome shotgun (WGS) entry which is preliminary data.</text>
</comment>
<keyword evidence="3" id="KW-1185">Reference proteome</keyword>
<feature type="transmembrane region" description="Helical" evidence="1">
    <location>
        <begin position="21"/>
        <end position="41"/>
    </location>
</feature>